<keyword evidence="4 13" id="KW-0812">Transmembrane</keyword>
<evidence type="ECO:0000313" key="15">
    <source>
        <dbReference type="Proteomes" id="UP000199706"/>
    </source>
</evidence>
<evidence type="ECO:0000256" key="13">
    <source>
        <dbReference type="HAMAP-Rule" id="MF_01398"/>
    </source>
</evidence>
<evidence type="ECO:0000256" key="11">
    <source>
        <dbReference type="ARBA" id="ARBA00025614"/>
    </source>
</evidence>
<comment type="subcellular location">
    <subcellularLocation>
        <location evidence="13">Cell membrane</location>
        <topology evidence="13">Single-pass membrane protein</topology>
    </subcellularLocation>
    <subcellularLocation>
        <location evidence="12">Endomembrane system</location>
        <topology evidence="12">Single-pass membrane protein</topology>
    </subcellularLocation>
</comment>
<evidence type="ECO:0000256" key="9">
    <source>
        <dbReference type="ARBA" id="ARBA00023310"/>
    </source>
</evidence>
<name>A0A1G7RJE1_9BURK</name>
<dbReference type="PANTHER" id="PTHR33445:SF2">
    <property type="entry name" value="ATP SYNTHASE SUBUNIT B', CHLOROPLASTIC"/>
    <property type="match status" value="1"/>
</dbReference>
<evidence type="ECO:0000256" key="10">
    <source>
        <dbReference type="ARBA" id="ARBA00025198"/>
    </source>
</evidence>
<reference evidence="14 15" key="1">
    <citation type="submission" date="2016-10" db="EMBL/GenBank/DDBJ databases">
        <authorList>
            <person name="de Groot N.N."/>
        </authorList>
    </citation>
    <scope>NUCLEOTIDE SEQUENCE [LARGE SCALE GENOMIC DNA]</scope>
    <source>
        <strain evidence="14 15">LMG 2247</strain>
    </source>
</reference>
<evidence type="ECO:0000256" key="1">
    <source>
        <dbReference type="ARBA" id="ARBA00005513"/>
    </source>
</evidence>
<keyword evidence="2 13" id="KW-0813">Transport</keyword>
<gene>
    <name evidence="13" type="primary">atpF</name>
    <name evidence="14" type="ORF">SAMN05216466_102112</name>
</gene>
<dbReference type="InterPro" id="IPR002146">
    <property type="entry name" value="ATP_synth_b/b'su_bac/chlpt"/>
</dbReference>
<comment type="function">
    <text evidence="11">Component of the F(0) channel, it forms part of the peripheral stalk, linking F(1) to F(0). The b'-subunit is a diverged and duplicated form of b found in plants and photosynthetic bacteria.</text>
</comment>
<protein>
    <recommendedName>
        <fullName evidence="13">ATP synthase subunit b</fullName>
    </recommendedName>
    <alternativeName>
        <fullName evidence="13">ATP synthase F(0) sector subunit b</fullName>
    </alternativeName>
    <alternativeName>
        <fullName evidence="13">ATPase subunit I</fullName>
    </alternativeName>
    <alternativeName>
        <fullName evidence="13">F-type ATPase subunit b</fullName>
        <shortName evidence="13">F-ATPase subunit b</shortName>
    </alternativeName>
</protein>
<dbReference type="GO" id="GO:0046933">
    <property type="term" value="F:proton-transporting ATP synthase activity, rotational mechanism"/>
    <property type="evidence" value="ECO:0007669"/>
    <property type="project" value="UniProtKB-UniRule"/>
</dbReference>
<evidence type="ECO:0000256" key="3">
    <source>
        <dbReference type="ARBA" id="ARBA00022547"/>
    </source>
</evidence>
<organism evidence="14 15">
    <name type="scientific">Paraburkholderia phenazinium</name>
    <dbReference type="NCBI Taxonomy" id="60549"/>
    <lineage>
        <taxon>Bacteria</taxon>
        <taxon>Pseudomonadati</taxon>
        <taxon>Pseudomonadota</taxon>
        <taxon>Betaproteobacteria</taxon>
        <taxon>Burkholderiales</taxon>
        <taxon>Burkholderiaceae</taxon>
        <taxon>Paraburkholderia</taxon>
    </lineage>
</organism>
<evidence type="ECO:0000256" key="5">
    <source>
        <dbReference type="ARBA" id="ARBA00022781"/>
    </source>
</evidence>
<evidence type="ECO:0000256" key="4">
    <source>
        <dbReference type="ARBA" id="ARBA00022692"/>
    </source>
</evidence>
<dbReference type="GO" id="GO:0045259">
    <property type="term" value="C:proton-transporting ATP synthase complex"/>
    <property type="evidence" value="ECO:0007669"/>
    <property type="project" value="UniProtKB-KW"/>
</dbReference>
<evidence type="ECO:0000256" key="7">
    <source>
        <dbReference type="ARBA" id="ARBA00023065"/>
    </source>
</evidence>
<dbReference type="EMBL" id="FNCJ01000002">
    <property type="protein sequence ID" value="SDG10289.1"/>
    <property type="molecule type" value="Genomic_DNA"/>
</dbReference>
<dbReference type="CDD" id="cd06503">
    <property type="entry name" value="ATP-synt_Fo_b"/>
    <property type="match status" value="1"/>
</dbReference>
<dbReference type="Proteomes" id="UP000199706">
    <property type="component" value="Unassembled WGS sequence"/>
</dbReference>
<keyword evidence="13" id="KW-1003">Cell membrane</keyword>
<comment type="subunit">
    <text evidence="13">F-type ATPases have 2 components, F(1) - the catalytic core - and F(0) - the membrane proton channel. F(1) has five subunits: alpha(3), beta(3), gamma(1), delta(1), epsilon(1). F(0) has three main subunits: a(1), b(2) and c(10-14). The alpha and beta chains form an alternating ring which encloses part of the gamma chain. F(1) is attached to F(0) by a central stalk formed by the gamma and epsilon chains, while a peripheral stalk is formed by the delta and b chains.</text>
</comment>
<dbReference type="RefSeq" id="WP_090682084.1">
    <property type="nucleotide sequence ID" value="NZ_CADERL010000014.1"/>
</dbReference>
<keyword evidence="6 13" id="KW-1133">Transmembrane helix</keyword>
<accession>A0A1G7RJE1</accession>
<dbReference type="GO" id="GO:0046961">
    <property type="term" value="F:proton-transporting ATPase activity, rotational mechanism"/>
    <property type="evidence" value="ECO:0007669"/>
    <property type="project" value="TreeGrafter"/>
</dbReference>
<evidence type="ECO:0000313" key="14">
    <source>
        <dbReference type="EMBL" id="SDG10289.1"/>
    </source>
</evidence>
<dbReference type="HAMAP" id="MF_01398">
    <property type="entry name" value="ATP_synth_b_bprime"/>
    <property type="match status" value="1"/>
</dbReference>
<keyword evidence="9 13" id="KW-0066">ATP synthesis</keyword>
<dbReference type="OrthoDB" id="466272at2"/>
<proteinExistence type="inferred from homology"/>
<keyword evidence="5 13" id="KW-0375">Hydrogen ion transport</keyword>
<dbReference type="GO" id="GO:0012505">
    <property type="term" value="C:endomembrane system"/>
    <property type="evidence" value="ECO:0007669"/>
    <property type="project" value="UniProtKB-SubCell"/>
</dbReference>
<keyword evidence="7 13" id="KW-0406">Ion transport</keyword>
<evidence type="ECO:0000256" key="2">
    <source>
        <dbReference type="ARBA" id="ARBA00022448"/>
    </source>
</evidence>
<dbReference type="PANTHER" id="PTHR33445">
    <property type="entry name" value="ATP SYNTHASE SUBUNIT B', CHLOROPLASTIC"/>
    <property type="match status" value="1"/>
</dbReference>
<comment type="similarity">
    <text evidence="1 13">Belongs to the ATPase B chain family.</text>
</comment>
<dbReference type="GO" id="GO:0005886">
    <property type="term" value="C:plasma membrane"/>
    <property type="evidence" value="ECO:0007669"/>
    <property type="project" value="UniProtKB-SubCell"/>
</dbReference>
<evidence type="ECO:0000256" key="12">
    <source>
        <dbReference type="ARBA" id="ARBA00037847"/>
    </source>
</evidence>
<evidence type="ECO:0000256" key="8">
    <source>
        <dbReference type="ARBA" id="ARBA00023136"/>
    </source>
</evidence>
<dbReference type="AlphaFoldDB" id="A0A1G7RJE1"/>
<sequence>MHIDWWTLGLQTVNALVLIWLLARFLFRPVAEMVAERQRAAAALMSEAAAAKAAAVSEQRQAAAELARFAQQRAQLLDAANAEAATLKASLEQAAHADAERLRTAAHGEIDAMRRDAAQADADRASRFALEVTARLLERLPQEARVAGFIEGLAAELAKLPANTRAQLSDAAGTLRLIAPRALQPDELAALRTALAKVLAHVPPIEVVVDATVIAGLELEAAHAIVRNSFRNDLTRLKTELLAHDTVPA</sequence>
<keyword evidence="3 13" id="KW-0138">CF(0)</keyword>
<evidence type="ECO:0000256" key="6">
    <source>
        <dbReference type="ARBA" id="ARBA00022989"/>
    </source>
</evidence>
<comment type="function">
    <text evidence="10 13">F(1)F(0) ATP synthase produces ATP from ADP in the presence of a proton or sodium gradient. F-type ATPases consist of two structural domains, F(1) containing the extramembraneous catalytic core and F(0) containing the membrane proton channel, linked together by a central stalk and a peripheral stalk. During catalysis, ATP synthesis in the catalytic domain of F(1) is coupled via a rotary mechanism of the central stalk subunits to proton translocation.</text>
</comment>
<feature type="transmembrane region" description="Helical" evidence="13">
    <location>
        <begin position="6"/>
        <end position="27"/>
    </location>
</feature>
<keyword evidence="8 13" id="KW-0472">Membrane</keyword>
<dbReference type="InterPro" id="IPR050059">
    <property type="entry name" value="ATP_synthase_B_chain"/>
</dbReference>